<evidence type="ECO:0000313" key="8">
    <source>
        <dbReference type="EMBL" id="KAL3811528.1"/>
    </source>
</evidence>
<feature type="chain" id="PRO_5044851835" evidence="7">
    <location>
        <begin position="23"/>
        <end position="723"/>
    </location>
</feature>
<proteinExistence type="inferred from homology"/>
<dbReference type="GO" id="GO:0046872">
    <property type="term" value="F:metal ion binding"/>
    <property type="evidence" value="ECO:0007669"/>
    <property type="project" value="UniProtKB-KW"/>
</dbReference>
<keyword evidence="3" id="KW-0560">Oxidoreductase</keyword>
<keyword evidence="7" id="KW-0732">Signal</keyword>
<keyword evidence="9" id="KW-1185">Reference proteome</keyword>
<keyword evidence="2 5" id="KW-0479">Metal-binding</keyword>
<feature type="compositionally biased region" description="Polar residues" evidence="6">
    <location>
        <begin position="36"/>
        <end position="46"/>
    </location>
</feature>
<evidence type="ECO:0000256" key="7">
    <source>
        <dbReference type="SAM" id="SignalP"/>
    </source>
</evidence>
<gene>
    <name evidence="8" type="ORF">ACHAXA_010304</name>
</gene>
<dbReference type="EMBL" id="JALLPB020000255">
    <property type="protein sequence ID" value="KAL3811528.1"/>
    <property type="molecule type" value="Genomic_DNA"/>
</dbReference>
<feature type="compositionally biased region" description="Acidic residues" evidence="6">
    <location>
        <begin position="223"/>
        <end position="236"/>
    </location>
</feature>
<comment type="similarity">
    <text evidence="1">Belongs to the carotenoid oxygenase family.</text>
</comment>
<dbReference type="Proteomes" id="UP001530377">
    <property type="component" value="Unassembled WGS sequence"/>
</dbReference>
<evidence type="ECO:0000256" key="6">
    <source>
        <dbReference type="SAM" id="MobiDB-lite"/>
    </source>
</evidence>
<sequence length="723" mass="78449">MPSMMTGPSLLALLFLPPGGHGLLPPSPRSYHPNVPRTTNPSPCYTQSWWSSSHSSSSSQQFSSVAADGSPSSSTDAAIVVPGEQPRQRATPPPPPPLPPPDMLAYSNGYKTAFAELPCSLASPMFGALPPDLVGTYYKSGPAMFSAGSLPPPRNSLVRPKRPPVPDGVDVGRMVSHPFEGDGAVLAITFHGGVMEGGDGRTSDSDDGGGGRRKSGADGCGGGDDDDDDDDDDDGGGVELVREGDGSISLRPNERVHEREEAGEENVHGNGGHARDVYVDPPRRLNKMRKNTSNTRPVYFGKRLLSLWSGGLPYKLDALALSTDGRSQLGGVVKREDQSMGANAVIDSRRNRILFYGIDEDSGSSQLNLYEFNSKFQPIRDNDGVVRTKLPGFAMIYDFAVTENYAVFVQPMLRVNGMQYMLSKEPGKSVSLEAEPSLVHIVARAGSEKPGMLKSFKIPFDGSPDANLQFVNAYEDEDGTIIFDAVRSTDGIRGDGEGSHSGGGGTTQWPWASTLSAFRSMSSKKSLWRYRVHPQRGVVTKECISNDQVYFGVVNAKFSGQKHRYVYAAAGCMGEDVSPPQGIIKFDLEGNAREGWFPESYEFCGEPIYAQRECGDESEDGGYILSVLYNGREERSELVVLRANDVPSGPIARVPIGIAVPHGYHGCFAPADEANWTYEEIERRTKLADKMETRGSMWNEVKSDFSGLGLRFDDMEEYFGDLM</sequence>
<feature type="region of interest" description="Disordered" evidence="6">
    <location>
        <begin position="25"/>
        <end position="78"/>
    </location>
</feature>
<comment type="caution">
    <text evidence="8">The sequence shown here is derived from an EMBL/GenBank/DDBJ whole genome shotgun (WGS) entry which is preliminary data.</text>
</comment>
<feature type="compositionally biased region" description="Low complexity" evidence="6">
    <location>
        <begin position="47"/>
        <end position="74"/>
    </location>
</feature>
<dbReference type="InterPro" id="IPR004294">
    <property type="entry name" value="Carotenoid_Oase"/>
</dbReference>
<reference evidence="8 9" key="1">
    <citation type="submission" date="2024-10" db="EMBL/GenBank/DDBJ databases">
        <title>Updated reference genomes for cyclostephanoid diatoms.</title>
        <authorList>
            <person name="Roberts W.R."/>
            <person name="Alverson A.J."/>
        </authorList>
    </citation>
    <scope>NUCLEOTIDE SEQUENCE [LARGE SCALE GENOMIC DNA]</scope>
    <source>
        <strain evidence="8 9">AJA228-03</strain>
    </source>
</reference>
<evidence type="ECO:0000256" key="4">
    <source>
        <dbReference type="ARBA" id="ARBA00023004"/>
    </source>
</evidence>
<accession>A0ABD3RFA8</accession>
<feature type="region of interest" description="Disordered" evidence="6">
    <location>
        <begin position="194"/>
        <end position="279"/>
    </location>
</feature>
<organism evidence="8 9">
    <name type="scientific">Cyclostephanos tholiformis</name>
    <dbReference type="NCBI Taxonomy" id="382380"/>
    <lineage>
        <taxon>Eukaryota</taxon>
        <taxon>Sar</taxon>
        <taxon>Stramenopiles</taxon>
        <taxon>Ochrophyta</taxon>
        <taxon>Bacillariophyta</taxon>
        <taxon>Coscinodiscophyceae</taxon>
        <taxon>Thalassiosirophycidae</taxon>
        <taxon>Stephanodiscales</taxon>
        <taxon>Stephanodiscaceae</taxon>
        <taxon>Cyclostephanos</taxon>
    </lineage>
</organism>
<protein>
    <submittedName>
        <fullName evidence="8">Uncharacterized protein</fullName>
    </submittedName>
</protein>
<dbReference type="PANTHER" id="PTHR10543:SF89">
    <property type="entry name" value="CAROTENOID 9,10(9',10')-CLEAVAGE DIOXYGENASE 1"/>
    <property type="match status" value="1"/>
</dbReference>
<evidence type="ECO:0000256" key="1">
    <source>
        <dbReference type="ARBA" id="ARBA00006787"/>
    </source>
</evidence>
<evidence type="ECO:0000256" key="3">
    <source>
        <dbReference type="ARBA" id="ARBA00023002"/>
    </source>
</evidence>
<name>A0ABD3RFA8_9STRA</name>
<dbReference type="PANTHER" id="PTHR10543">
    <property type="entry name" value="BETA-CAROTENE DIOXYGENASE"/>
    <property type="match status" value="1"/>
</dbReference>
<feature type="signal peptide" evidence="7">
    <location>
        <begin position="1"/>
        <end position="22"/>
    </location>
</feature>
<comment type="cofactor">
    <cofactor evidence="5">
        <name>Fe(2+)</name>
        <dbReference type="ChEBI" id="CHEBI:29033"/>
    </cofactor>
    <text evidence="5">Binds 1 Fe(2+) ion per subunit.</text>
</comment>
<dbReference type="GO" id="GO:0016491">
    <property type="term" value="F:oxidoreductase activity"/>
    <property type="evidence" value="ECO:0007669"/>
    <property type="project" value="UniProtKB-KW"/>
</dbReference>
<dbReference type="Pfam" id="PF03055">
    <property type="entry name" value="RPE65"/>
    <property type="match status" value="1"/>
</dbReference>
<dbReference type="AlphaFoldDB" id="A0ABD3RFA8"/>
<evidence type="ECO:0000313" key="9">
    <source>
        <dbReference type="Proteomes" id="UP001530377"/>
    </source>
</evidence>
<evidence type="ECO:0000256" key="2">
    <source>
        <dbReference type="ARBA" id="ARBA00022723"/>
    </source>
</evidence>
<keyword evidence="4 5" id="KW-0408">Iron</keyword>
<evidence type="ECO:0000256" key="5">
    <source>
        <dbReference type="PIRSR" id="PIRSR604294-1"/>
    </source>
</evidence>
<feature type="binding site" evidence="5">
    <location>
        <position position="665"/>
    </location>
    <ligand>
        <name>Fe cation</name>
        <dbReference type="ChEBI" id="CHEBI:24875"/>
        <note>catalytic</note>
    </ligand>
</feature>